<evidence type="ECO:0000313" key="1">
    <source>
        <dbReference type="EMBL" id="MBC3949012.1"/>
    </source>
</evidence>
<evidence type="ECO:0000313" key="2">
    <source>
        <dbReference type="Proteomes" id="UP000651852"/>
    </source>
</evidence>
<dbReference type="Proteomes" id="UP000651852">
    <property type="component" value="Unassembled WGS sequence"/>
</dbReference>
<keyword evidence="2" id="KW-1185">Reference proteome</keyword>
<name>A0ABR7AVS8_9PSED</name>
<organism evidence="1 2">
    <name type="scientific">Pseudomonas folii</name>
    <dbReference type="NCBI Taxonomy" id="2762593"/>
    <lineage>
        <taxon>Bacteria</taxon>
        <taxon>Pseudomonadati</taxon>
        <taxon>Pseudomonadota</taxon>
        <taxon>Gammaproteobacteria</taxon>
        <taxon>Pseudomonadales</taxon>
        <taxon>Pseudomonadaceae</taxon>
        <taxon>Pseudomonas</taxon>
    </lineage>
</organism>
<reference evidence="1 2" key="1">
    <citation type="submission" date="2020-08" db="EMBL/GenBank/DDBJ databases">
        <title>Putative novel bacterial strains isolated from necrotic wheat leaf tissues caused by Xanthomonas translucens.</title>
        <authorList>
            <person name="Tambong J.T."/>
        </authorList>
    </citation>
    <scope>NUCLEOTIDE SEQUENCE [LARGE SCALE GENOMIC DNA]</scope>
    <source>
        <strain evidence="1 2">DOAB 1069</strain>
    </source>
</reference>
<evidence type="ECO:0008006" key="3">
    <source>
        <dbReference type="Google" id="ProtNLM"/>
    </source>
</evidence>
<dbReference type="RefSeq" id="WP_187520622.1">
    <property type="nucleotide sequence ID" value="NZ_JACONW010000011.1"/>
</dbReference>
<accession>A0ABR7AVS8</accession>
<protein>
    <recommendedName>
        <fullName evidence="3">HEPN domain-containing protein</fullName>
    </recommendedName>
</protein>
<dbReference type="EMBL" id="JACONW010000011">
    <property type="protein sequence ID" value="MBC3949012.1"/>
    <property type="molecule type" value="Genomic_DNA"/>
</dbReference>
<proteinExistence type="predicted"/>
<sequence>MAIEANWKPLSTYFEYICSFHHLDMNLRTNSARQEYHDTWMRKYHALVGTWNDYETAIWSVRARQSLKLCFSATNFALESKKAEKEGVMAAAYYLGYYSALHAMWSVIYLNPQQTTKNVYDISHSKMLNVFYSTYAHSHNSIIHADAKKKVENLRFLREYYSYRMPLNSPFENDEELKSSITSLGGFVKQCIQLANLHSHLLTKVAWKQTKSSSRIPYNLSSKFKDEYCSINGKQHISKKDIILEPADKAALSEYLKLGCDIMPLNFAFDHMFDEYMTYYSNDRPEYDVIAKTRNLVGRAFIK</sequence>
<comment type="caution">
    <text evidence="1">The sequence shown here is derived from an EMBL/GenBank/DDBJ whole genome shotgun (WGS) entry which is preliminary data.</text>
</comment>
<gene>
    <name evidence="1" type="ORF">H8S59_04455</name>
</gene>